<proteinExistence type="inferred from homology"/>
<dbReference type="GO" id="GO:0035999">
    <property type="term" value="P:tetrahydrofolate interconversion"/>
    <property type="evidence" value="ECO:0007669"/>
    <property type="project" value="UniProtKB-UniPathway"/>
</dbReference>
<dbReference type="RefSeq" id="WP_213163205.1">
    <property type="nucleotide sequence ID" value="NZ_CP058214.1"/>
</dbReference>
<evidence type="ECO:0000256" key="2">
    <source>
        <dbReference type="ARBA" id="ARBA00004777"/>
    </source>
</evidence>
<gene>
    <name evidence="10" type="ORF">HW532_04170</name>
</gene>
<comment type="catalytic activity">
    <reaction evidence="8">
        <text>(6S)-5-methyl-5,6,7,8-tetrahydrofolate + NAD(+) = (6R)-5,10-methylene-5,6,7,8-tetrahydrofolate + NADH + H(+)</text>
        <dbReference type="Rhea" id="RHEA:19821"/>
        <dbReference type="ChEBI" id="CHEBI:15378"/>
        <dbReference type="ChEBI" id="CHEBI:15636"/>
        <dbReference type="ChEBI" id="CHEBI:18608"/>
        <dbReference type="ChEBI" id="CHEBI:57540"/>
        <dbReference type="ChEBI" id="CHEBI:57945"/>
        <dbReference type="EC" id="1.5.1.54"/>
    </reaction>
    <physiologicalReaction direction="right-to-left" evidence="8">
        <dbReference type="Rhea" id="RHEA:19823"/>
    </physiologicalReaction>
</comment>
<evidence type="ECO:0000256" key="9">
    <source>
        <dbReference type="RuleBase" id="RU003862"/>
    </source>
</evidence>
<dbReference type="GO" id="GO:0005829">
    <property type="term" value="C:cytosol"/>
    <property type="evidence" value="ECO:0007669"/>
    <property type="project" value="TreeGrafter"/>
</dbReference>
<evidence type="ECO:0000313" key="11">
    <source>
        <dbReference type="Proteomes" id="UP000593594"/>
    </source>
</evidence>
<dbReference type="AlphaFoldDB" id="A0A7S8C255"/>
<comment type="pathway">
    <text evidence="7">Amino-acid biosynthesis; L-methionine biosynthesis via de novo pathway.</text>
</comment>
<reference evidence="10 11" key="1">
    <citation type="submission" date="2020-06" db="EMBL/GenBank/DDBJ databases">
        <title>Genome sequence of 2 isolates from Red Sea Mangroves.</title>
        <authorList>
            <person name="Sefrji F."/>
            <person name="Michoud G."/>
            <person name="Merlino G."/>
            <person name="Daffonchio D."/>
        </authorList>
    </citation>
    <scope>NUCLEOTIDE SEQUENCE [LARGE SCALE GENOMIC DNA]</scope>
    <source>
        <strain evidence="10 11">R1DC25</strain>
    </source>
</reference>
<evidence type="ECO:0000256" key="7">
    <source>
        <dbReference type="ARBA" id="ARBA00034478"/>
    </source>
</evidence>
<sequence>MTVNALASVDVQQVAHDRGGEPVQAFLAEYSLEITPRQSDRVAEIAARLAPGTKVYVALIDPAEAPQQVVAAKALAAHGLAPVPHMPARQIRNAADLGERLARLTGEAGVTQALTLGGGLPEPFGEFSSAIELLRTGLFEEYGITRIGFAGHPEGNPDITKVHGEGALMAALREKQAYAREAGLEAYLATQFLFEPGPVVNWARTLRSQGITLPVHVGIPGPATVKTLVKFAAMCGVGASARVIRKQAMNVTKLLTVSTPDDLVSALARASREQPELDIRQAHFYPFGGFDKLFSWLDTVKR</sequence>
<evidence type="ECO:0000313" key="10">
    <source>
        <dbReference type="EMBL" id="QPC41979.1"/>
    </source>
</evidence>
<keyword evidence="4 9" id="KW-0285">Flavoprotein</keyword>
<dbReference type="Gene3D" id="3.20.20.220">
    <property type="match status" value="1"/>
</dbReference>
<dbReference type="Proteomes" id="UP000593594">
    <property type="component" value="Chromosome"/>
</dbReference>
<dbReference type="EMBL" id="CP058214">
    <property type="protein sequence ID" value="QPC41979.1"/>
    <property type="molecule type" value="Genomic_DNA"/>
</dbReference>
<comment type="pathway">
    <text evidence="2 9">One-carbon metabolism; tetrahydrofolate interconversion.</text>
</comment>
<dbReference type="PANTHER" id="PTHR45754:SF3">
    <property type="entry name" value="METHYLENETETRAHYDROFOLATE REDUCTASE (NADPH)"/>
    <property type="match status" value="1"/>
</dbReference>
<dbReference type="GO" id="GO:0106312">
    <property type="term" value="F:methylenetetrahydrofolate reductase (NADH) activity"/>
    <property type="evidence" value="ECO:0007669"/>
    <property type="project" value="UniProtKB-EC"/>
</dbReference>
<dbReference type="UniPathway" id="UPA00193"/>
<dbReference type="GO" id="GO:0071949">
    <property type="term" value="F:FAD binding"/>
    <property type="evidence" value="ECO:0007669"/>
    <property type="project" value="TreeGrafter"/>
</dbReference>
<accession>A0A7S8C255</accession>
<organism evidence="10 11">
    <name type="scientific">Kaustia mangrovi</name>
    <dbReference type="NCBI Taxonomy" id="2593653"/>
    <lineage>
        <taxon>Bacteria</taxon>
        <taxon>Pseudomonadati</taxon>
        <taxon>Pseudomonadota</taxon>
        <taxon>Alphaproteobacteria</taxon>
        <taxon>Hyphomicrobiales</taxon>
        <taxon>Parvibaculaceae</taxon>
        <taxon>Kaustia</taxon>
    </lineage>
</organism>
<evidence type="ECO:0000256" key="5">
    <source>
        <dbReference type="ARBA" id="ARBA00022827"/>
    </source>
</evidence>
<keyword evidence="5 9" id="KW-0274">FAD</keyword>
<name>A0A7S8C255_9HYPH</name>
<keyword evidence="6 9" id="KW-0560">Oxidoreductase</keyword>
<evidence type="ECO:0000256" key="8">
    <source>
        <dbReference type="ARBA" id="ARBA00048628"/>
    </source>
</evidence>
<evidence type="ECO:0000256" key="6">
    <source>
        <dbReference type="ARBA" id="ARBA00023002"/>
    </source>
</evidence>
<comment type="similarity">
    <text evidence="3 9">Belongs to the methylenetetrahydrofolate reductase family.</text>
</comment>
<evidence type="ECO:0000256" key="3">
    <source>
        <dbReference type="ARBA" id="ARBA00006743"/>
    </source>
</evidence>
<dbReference type="InterPro" id="IPR029041">
    <property type="entry name" value="FAD-linked_oxidoreductase-like"/>
</dbReference>
<evidence type="ECO:0000256" key="1">
    <source>
        <dbReference type="ARBA" id="ARBA00001974"/>
    </source>
</evidence>
<dbReference type="GO" id="GO:0009086">
    <property type="term" value="P:methionine biosynthetic process"/>
    <property type="evidence" value="ECO:0007669"/>
    <property type="project" value="TreeGrafter"/>
</dbReference>
<keyword evidence="11" id="KW-1185">Reference proteome</keyword>
<protein>
    <recommendedName>
        <fullName evidence="9">Methylenetetrahydrofolate reductase</fullName>
    </recommendedName>
</protein>
<dbReference type="KEGG" id="kmn:HW532_04170"/>
<dbReference type="InterPro" id="IPR003171">
    <property type="entry name" value="Mehydrof_redctse-like"/>
</dbReference>
<evidence type="ECO:0000256" key="4">
    <source>
        <dbReference type="ARBA" id="ARBA00022630"/>
    </source>
</evidence>
<dbReference type="SUPFAM" id="SSF51730">
    <property type="entry name" value="FAD-linked oxidoreductase"/>
    <property type="match status" value="1"/>
</dbReference>
<comment type="cofactor">
    <cofactor evidence="1 9">
        <name>FAD</name>
        <dbReference type="ChEBI" id="CHEBI:57692"/>
    </cofactor>
</comment>
<dbReference type="PANTHER" id="PTHR45754">
    <property type="entry name" value="METHYLENETETRAHYDROFOLATE REDUCTASE"/>
    <property type="match status" value="1"/>
</dbReference>
<dbReference type="Pfam" id="PF02219">
    <property type="entry name" value="MTHFR"/>
    <property type="match status" value="1"/>
</dbReference>